<evidence type="ECO:0000259" key="1">
    <source>
        <dbReference type="Pfam" id="PF00535"/>
    </source>
</evidence>
<dbReference type="GO" id="GO:0016740">
    <property type="term" value="F:transferase activity"/>
    <property type="evidence" value="ECO:0007669"/>
    <property type="project" value="UniProtKB-KW"/>
</dbReference>
<keyword evidence="3" id="KW-1185">Reference proteome</keyword>
<keyword evidence="2" id="KW-0808">Transferase</keyword>
<dbReference type="SUPFAM" id="SSF53448">
    <property type="entry name" value="Nucleotide-diphospho-sugar transferases"/>
    <property type="match status" value="1"/>
</dbReference>
<dbReference type="CDD" id="cd00761">
    <property type="entry name" value="Glyco_tranf_GTA_type"/>
    <property type="match status" value="1"/>
</dbReference>
<dbReference type="Gene3D" id="3.90.550.10">
    <property type="entry name" value="Spore Coat Polysaccharide Biosynthesis Protein SpsA, Chain A"/>
    <property type="match status" value="1"/>
</dbReference>
<name>A0A7W9B049_9HYPH</name>
<dbReference type="Pfam" id="PF00535">
    <property type="entry name" value="Glycos_transf_2"/>
    <property type="match status" value="1"/>
</dbReference>
<dbReference type="EMBL" id="JACIJG010000017">
    <property type="protein sequence ID" value="MBB5703764.1"/>
    <property type="molecule type" value="Genomic_DNA"/>
</dbReference>
<accession>A0A7W9B049</accession>
<evidence type="ECO:0000313" key="2">
    <source>
        <dbReference type="EMBL" id="MBB5703764.1"/>
    </source>
</evidence>
<reference evidence="2 3" key="1">
    <citation type="submission" date="2020-08" db="EMBL/GenBank/DDBJ databases">
        <title>Genomic Encyclopedia of Type Strains, Phase IV (KMG-IV): sequencing the most valuable type-strain genomes for metagenomic binning, comparative biology and taxonomic classification.</title>
        <authorList>
            <person name="Goeker M."/>
        </authorList>
    </citation>
    <scope>NUCLEOTIDE SEQUENCE [LARGE SCALE GENOMIC DNA]</scope>
    <source>
        <strain evidence="2 3">DSM 26944</strain>
    </source>
</reference>
<sequence>MTMRQRPAVSVVIPHYNQNESLERCIASVACQLEGQDEIIVVDDHSAQAPSMQTEGSGPAVRIIVLPENRGPGTARNIGAQQARCDYIAFLDADDAALPDRIDTQLRVLKDHPDWAGCVGGYIYHRNDERSAQSTGKDRVAFDIRRELIAGQIFAAGSTLMLKRQLFLDAGGYNPRLRVYEDWDLLLRAVLSAGIGHCGTALAVVSPSTRRAGMDDRLRVLAQLGDTYAERMKPKERRAFMQALAYERASAYFRAGKSFNGLVAILVGFRYAPLTIMRRLWKRVVHGMP</sequence>
<dbReference type="Proteomes" id="UP000555546">
    <property type="component" value="Unassembled WGS sequence"/>
</dbReference>
<dbReference type="InterPro" id="IPR029044">
    <property type="entry name" value="Nucleotide-diphossugar_trans"/>
</dbReference>
<dbReference type="InterPro" id="IPR050834">
    <property type="entry name" value="Glycosyltransf_2"/>
</dbReference>
<organism evidence="2 3">
    <name type="scientific">Brucella daejeonensis</name>
    <dbReference type="NCBI Taxonomy" id="659015"/>
    <lineage>
        <taxon>Bacteria</taxon>
        <taxon>Pseudomonadati</taxon>
        <taxon>Pseudomonadota</taxon>
        <taxon>Alphaproteobacteria</taxon>
        <taxon>Hyphomicrobiales</taxon>
        <taxon>Brucellaceae</taxon>
        <taxon>Brucella/Ochrobactrum group</taxon>
        <taxon>Brucella</taxon>
    </lineage>
</organism>
<dbReference type="AlphaFoldDB" id="A0A7W9B049"/>
<gene>
    <name evidence="2" type="ORF">FHS76_003674</name>
</gene>
<protein>
    <submittedName>
        <fullName evidence="2">Glycosyltransferase involved in cell wall biosynthesis</fullName>
    </submittedName>
</protein>
<evidence type="ECO:0000313" key="3">
    <source>
        <dbReference type="Proteomes" id="UP000555546"/>
    </source>
</evidence>
<feature type="domain" description="Glycosyltransferase 2-like" evidence="1">
    <location>
        <begin position="10"/>
        <end position="159"/>
    </location>
</feature>
<dbReference type="InterPro" id="IPR001173">
    <property type="entry name" value="Glyco_trans_2-like"/>
</dbReference>
<proteinExistence type="predicted"/>
<dbReference type="RefSeq" id="WP_183656020.1">
    <property type="nucleotide sequence ID" value="NZ_JACIJG010000017.1"/>
</dbReference>
<dbReference type="PANTHER" id="PTHR43685:SF11">
    <property type="entry name" value="GLYCOSYLTRANSFERASE TAGX-RELATED"/>
    <property type="match status" value="1"/>
</dbReference>
<comment type="caution">
    <text evidence="2">The sequence shown here is derived from an EMBL/GenBank/DDBJ whole genome shotgun (WGS) entry which is preliminary data.</text>
</comment>
<dbReference type="PANTHER" id="PTHR43685">
    <property type="entry name" value="GLYCOSYLTRANSFERASE"/>
    <property type="match status" value="1"/>
</dbReference>